<dbReference type="GO" id="GO:0050380">
    <property type="term" value="F:undecaprenyl-diphosphatase activity"/>
    <property type="evidence" value="ECO:0007669"/>
    <property type="project" value="UniProtKB-EC"/>
</dbReference>
<gene>
    <name evidence="6" type="ORF">BJN41_04405</name>
</gene>
<dbReference type="PANTHER" id="PTHR14969">
    <property type="entry name" value="SPHINGOSINE-1-PHOSPHATE PHOSPHOHYDROLASE"/>
    <property type="match status" value="1"/>
</dbReference>
<name>A0A1E8E2R9_9GAMM</name>
<evidence type="ECO:0000256" key="4">
    <source>
        <dbReference type="SAM" id="Phobius"/>
    </source>
</evidence>
<feature type="transmembrane region" description="Helical" evidence="4">
    <location>
        <begin position="5"/>
        <end position="26"/>
    </location>
</feature>
<feature type="transmembrane region" description="Helical" evidence="4">
    <location>
        <begin position="46"/>
        <end position="73"/>
    </location>
</feature>
<keyword evidence="4" id="KW-1133">Transmembrane helix</keyword>
<evidence type="ECO:0000256" key="2">
    <source>
        <dbReference type="ARBA" id="ARBA00032707"/>
    </source>
</evidence>
<proteinExistence type="predicted"/>
<dbReference type="RefSeq" id="WP_019837050.1">
    <property type="nucleotide sequence ID" value="NZ_CP183897.1"/>
</dbReference>
<feature type="transmembrane region" description="Helical" evidence="4">
    <location>
        <begin position="147"/>
        <end position="166"/>
    </location>
</feature>
<feature type="domain" description="Phosphatidic acid phosphatase type 2/haloperoxidase" evidence="5">
    <location>
        <begin position="80"/>
        <end position="189"/>
    </location>
</feature>
<dbReference type="CDD" id="cd03392">
    <property type="entry name" value="PAP2_like_2"/>
    <property type="match status" value="1"/>
</dbReference>
<organism evidence="6 7">
    <name type="scientific">Acinetobacter towneri</name>
    <dbReference type="NCBI Taxonomy" id="202956"/>
    <lineage>
        <taxon>Bacteria</taxon>
        <taxon>Pseudomonadati</taxon>
        <taxon>Pseudomonadota</taxon>
        <taxon>Gammaproteobacteria</taxon>
        <taxon>Moraxellales</taxon>
        <taxon>Moraxellaceae</taxon>
        <taxon>Acinetobacter</taxon>
    </lineage>
</organism>
<comment type="caution">
    <text evidence="6">The sequence shown here is derived from an EMBL/GenBank/DDBJ whole genome shotgun (WGS) entry which is preliminary data.</text>
</comment>
<reference evidence="6 7" key="1">
    <citation type="submission" date="2016-10" db="EMBL/GenBank/DDBJ databases">
        <title>Genome of airborne Acinetobacter sp. 5-2Ac02 in the hospital environment: Species near to Acinetobacter towneri.</title>
        <authorList>
            <person name="Barbosa B."/>
            <person name="Fernandez-Garcia L."/>
            <person name="Gato E."/>
            <person name="Leao R."/>
            <person name="Albano R."/>
            <person name="Fernandez B."/>
            <person name="Fernandez-Cuenca F."/>
            <person name="Marques E."/>
            <person name="Tomas M."/>
        </authorList>
    </citation>
    <scope>NUCLEOTIDE SEQUENCE [LARGE SCALE GENOMIC DNA]</scope>
    <source>
        <strain evidence="6 7">5-2Ac02</strain>
    </source>
</reference>
<dbReference type="Pfam" id="PF01569">
    <property type="entry name" value="PAP2"/>
    <property type="match status" value="1"/>
</dbReference>
<evidence type="ECO:0000259" key="5">
    <source>
        <dbReference type="SMART" id="SM00014"/>
    </source>
</evidence>
<protein>
    <recommendedName>
        <fullName evidence="1">undecaprenyl-diphosphate phosphatase</fullName>
        <ecNumber evidence="1">3.6.1.27</ecNumber>
    </recommendedName>
    <alternativeName>
        <fullName evidence="2">Undecaprenyl pyrophosphate phosphatase</fullName>
    </alternativeName>
</protein>
<dbReference type="Gene3D" id="1.20.144.10">
    <property type="entry name" value="Phosphatidic acid phosphatase type 2/haloperoxidase"/>
    <property type="match status" value="2"/>
</dbReference>
<dbReference type="InterPro" id="IPR000326">
    <property type="entry name" value="PAP2/HPO"/>
</dbReference>
<dbReference type="SUPFAM" id="SSF48317">
    <property type="entry name" value="Acid phosphatase/Vanadium-dependent haloperoxidase"/>
    <property type="match status" value="1"/>
</dbReference>
<dbReference type="EC" id="3.6.1.27" evidence="1"/>
<dbReference type="AlphaFoldDB" id="A0A1E8E2R9"/>
<dbReference type="eggNOG" id="COG0671">
    <property type="taxonomic scope" value="Bacteria"/>
</dbReference>
<feature type="transmembrane region" description="Helical" evidence="4">
    <location>
        <begin position="80"/>
        <end position="102"/>
    </location>
</feature>
<comment type="catalytic activity">
    <reaction evidence="3">
        <text>di-trans,octa-cis-undecaprenyl diphosphate + H2O = di-trans,octa-cis-undecaprenyl phosphate + phosphate + H(+)</text>
        <dbReference type="Rhea" id="RHEA:28094"/>
        <dbReference type="ChEBI" id="CHEBI:15377"/>
        <dbReference type="ChEBI" id="CHEBI:15378"/>
        <dbReference type="ChEBI" id="CHEBI:43474"/>
        <dbReference type="ChEBI" id="CHEBI:58405"/>
        <dbReference type="ChEBI" id="CHEBI:60392"/>
        <dbReference type="EC" id="3.6.1.27"/>
    </reaction>
</comment>
<dbReference type="PANTHER" id="PTHR14969:SF13">
    <property type="entry name" value="AT30094P"/>
    <property type="match status" value="1"/>
</dbReference>
<keyword evidence="4" id="KW-0472">Membrane</keyword>
<dbReference type="STRING" id="202956.BJN41_04405"/>
<evidence type="ECO:0000256" key="1">
    <source>
        <dbReference type="ARBA" id="ARBA00012374"/>
    </source>
</evidence>
<feature type="transmembrane region" description="Helical" evidence="4">
    <location>
        <begin position="178"/>
        <end position="196"/>
    </location>
</feature>
<dbReference type="InterPro" id="IPR036938">
    <property type="entry name" value="PAP2/HPO_sf"/>
</dbReference>
<accession>A0A1E8E2R9</accession>
<dbReference type="EMBL" id="MKQS01000007">
    <property type="protein sequence ID" value="OFE43961.1"/>
    <property type="molecule type" value="Genomic_DNA"/>
</dbReference>
<dbReference type="SMART" id="SM00014">
    <property type="entry name" value="acidPPc"/>
    <property type="match status" value="1"/>
</dbReference>
<keyword evidence="4" id="KW-0812">Transmembrane</keyword>
<evidence type="ECO:0000313" key="7">
    <source>
        <dbReference type="Proteomes" id="UP000186931"/>
    </source>
</evidence>
<dbReference type="Proteomes" id="UP000186931">
    <property type="component" value="Unassembled WGS sequence"/>
</dbReference>
<feature type="transmembrane region" description="Helical" evidence="4">
    <location>
        <begin position="122"/>
        <end position="140"/>
    </location>
</feature>
<sequence length="205" mass="23479">MPKILLYLGSLLFIISVLVLNIPSWQQVDFAIVEFVSTQRTAHLNQLAITLSVLGGLPFVLFLTCLCFFYLAWYKKYAKIVFISVGLVVSIALSWLLKYLFARPRPPEALHLVETFGDSFPSGHSFYAATLGCLVIYLSLQHPAHKNLSVCAWLWMLLMGISRVYLGVHYPSDVLSGWSISFIWITLWYLFCAHYLQDKPIHKFR</sequence>
<evidence type="ECO:0000256" key="3">
    <source>
        <dbReference type="ARBA" id="ARBA00047594"/>
    </source>
</evidence>
<evidence type="ECO:0000313" key="6">
    <source>
        <dbReference type="EMBL" id="OFE43961.1"/>
    </source>
</evidence>